<keyword evidence="2" id="KW-0012">Acyltransferase</keyword>
<protein>
    <submittedName>
        <fullName evidence="5">GNAT family N-acetyltransferase</fullName>
    </submittedName>
</protein>
<feature type="region of interest" description="Disordered" evidence="3">
    <location>
        <begin position="190"/>
        <end position="228"/>
    </location>
</feature>
<evidence type="ECO:0000313" key="6">
    <source>
        <dbReference type="Proteomes" id="UP001232536"/>
    </source>
</evidence>
<dbReference type="EMBL" id="JAUQYP010000001">
    <property type="protein sequence ID" value="MDO8107651.1"/>
    <property type="molecule type" value="Genomic_DNA"/>
</dbReference>
<dbReference type="InterPro" id="IPR016181">
    <property type="entry name" value="Acyl_CoA_acyltransferase"/>
</dbReference>
<dbReference type="Pfam" id="PF00583">
    <property type="entry name" value="Acetyltransf_1"/>
    <property type="match status" value="1"/>
</dbReference>
<dbReference type="RefSeq" id="WP_304601267.1">
    <property type="nucleotide sequence ID" value="NZ_JAUQYP010000001.1"/>
</dbReference>
<dbReference type="CDD" id="cd04301">
    <property type="entry name" value="NAT_SF"/>
    <property type="match status" value="1"/>
</dbReference>
<dbReference type="Gene3D" id="3.40.630.30">
    <property type="match status" value="1"/>
</dbReference>
<sequence length="228" mass="24086">MRPTQVRPIEPADVPELVELCIAARRESTVGNQVCAADPEVIGRQLRTLAGAPDSLVLVARGEDGAVGLLLGRVVGPSPFTDHTSLAVEAVYVAADQRRRGVGHALMAGAADLADQAGARDVYATPIPGARGMQRFFVQLGFSPAAAHRTTTLAALRRRLSPGTSGGGRRFGRRGLDDLIAHRRQSRIPTGELPVLDPAVQDPSAAKRRQVSLAVHSRRAAESSTTIS</sequence>
<proteinExistence type="predicted"/>
<comment type="caution">
    <text evidence="5">The sequence shown here is derived from an EMBL/GenBank/DDBJ whole genome shotgun (WGS) entry which is preliminary data.</text>
</comment>
<name>A0ABT9DDX2_9CELL</name>
<dbReference type="InterPro" id="IPR000182">
    <property type="entry name" value="GNAT_dom"/>
</dbReference>
<keyword evidence="1" id="KW-0808">Transferase</keyword>
<accession>A0ABT9DDX2</accession>
<dbReference type="SUPFAM" id="SSF55729">
    <property type="entry name" value="Acyl-CoA N-acyltransferases (Nat)"/>
    <property type="match status" value="1"/>
</dbReference>
<evidence type="ECO:0000256" key="1">
    <source>
        <dbReference type="ARBA" id="ARBA00022679"/>
    </source>
</evidence>
<dbReference type="PROSITE" id="PS51186">
    <property type="entry name" value="GNAT"/>
    <property type="match status" value="1"/>
</dbReference>
<evidence type="ECO:0000256" key="2">
    <source>
        <dbReference type="ARBA" id="ARBA00023315"/>
    </source>
</evidence>
<dbReference type="PANTHER" id="PTHR43877:SF1">
    <property type="entry name" value="ACETYLTRANSFERASE"/>
    <property type="match status" value="1"/>
</dbReference>
<feature type="domain" description="N-acetyltransferase" evidence="4">
    <location>
        <begin position="4"/>
        <end position="163"/>
    </location>
</feature>
<reference evidence="5 6" key="1">
    <citation type="submission" date="2023-07" db="EMBL/GenBank/DDBJ databases">
        <title>Description of novel actinomycetes strains, isolated from tidal flat sediment.</title>
        <authorList>
            <person name="Lu C."/>
        </authorList>
    </citation>
    <scope>NUCLEOTIDE SEQUENCE [LARGE SCALE GENOMIC DNA]</scope>
    <source>
        <strain evidence="5 6">SYSU T00b441</strain>
    </source>
</reference>
<evidence type="ECO:0000259" key="4">
    <source>
        <dbReference type="PROSITE" id="PS51186"/>
    </source>
</evidence>
<dbReference type="PANTHER" id="PTHR43877">
    <property type="entry name" value="AMINOALKYLPHOSPHONATE N-ACETYLTRANSFERASE-RELATED-RELATED"/>
    <property type="match status" value="1"/>
</dbReference>
<gene>
    <name evidence="5" type="ORF">Q6348_10635</name>
</gene>
<evidence type="ECO:0000313" key="5">
    <source>
        <dbReference type="EMBL" id="MDO8107651.1"/>
    </source>
</evidence>
<evidence type="ECO:0000256" key="3">
    <source>
        <dbReference type="SAM" id="MobiDB-lite"/>
    </source>
</evidence>
<organism evidence="5 6">
    <name type="scientific">Actinotalea lenta</name>
    <dbReference type="NCBI Taxonomy" id="3064654"/>
    <lineage>
        <taxon>Bacteria</taxon>
        <taxon>Bacillati</taxon>
        <taxon>Actinomycetota</taxon>
        <taxon>Actinomycetes</taxon>
        <taxon>Micrococcales</taxon>
        <taxon>Cellulomonadaceae</taxon>
        <taxon>Actinotalea</taxon>
    </lineage>
</organism>
<dbReference type="InterPro" id="IPR050832">
    <property type="entry name" value="Bact_Acetyltransf"/>
</dbReference>
<dbReference type="Proteomes" id="UP001232536">
    <property type="component" value="Unassembled WGS sequence"/>
</dbReference>
<keyword evidence="6" id="KW-1185">Reference proteome</keyword>